<dbReference type="InterPro" id="IPR036979">
    <property type="entry name" value="CM_dom_sf"/>
</dbReference>
<evidence type="ECO:0000256" key="2">
    <source>
        <dbReference type="ARBA" id="ARBA00023235"/>
    </source>
</evidence>
<dbReference type="RefSeq" id="WP_083346728.1">
    <property type="nucleotide sequence ID" value="NZ_LT629690.1"/>
</dbReference>
<evidence type="ECO:0000256" key="1">
    <source>
        <dbReference type="ARBA" id="ARBA00012404"/>
    </source>
</evidence>
<dbReference type="Pfam" id="PF01817">
    <property type="entry name" value="CM_2"/>
    <property type="match status" value="1"/>
</dbReference>
<dbReference type="InterPro" id="IPR002701">
    <property type="entry name" value="CM_II_prokaryot"/>
</dbReference>
<evidence type="ECO:0000313" key="5">
    <source>
        <dbReference type="Proteomes" id="UP000182427"/>
    </source>
</evidence>
<dbReference type="OrthoDB" id="9802281at2"/>
<keyword evidence="2" id="KW-0413">Isomerase</keyword>
<dbReference type="SUPFAM" id="SSF48600">
    <property type="entry name" value="Chorismate mutase II"/>
    <property type="match status" value="1"/>
</dbReference>
<dbReference type="GO" id="GO:0004106">
    <property type="term" value="F:chorismate mutase activity"/>
    <property type="evidence" value="ECO:0007669"/>
    <property type="project" value="UniProtKB-EC"/>
</dbReference>
<protein>
    <recommendedName>
        <fullName evidence="1">chorismate mutase</fullName>
        <ecNumber evidence="1">5.4.99.5</ecNumber>
    </recommendedName>
</protein>
<evidence type="ECO:0000313" key="4">
    <source>
        <dbReference type="EMBL" id="SDG03058.1"/>
    </source>
</evidence>
<dbReference type="GO" id="GO:0046417">
    <property type="term" value="P:chorismate metabolic process"/>
    <property type="evidence" value="ECO:0007669"/>
    <property type="project" value="InterPro"/>
</dbReference>
<keyword evidence="5" id="KW-1185">Reference proteome</keyword>
<dbReference type="Gene3D" id="1.20.59.10">
    <property type="entry name" value="Chorismate mutase"/>
    <property type="match status" value="1"/>
</dbReference>
<dbReference type="InterPro" id="IPR010957">
    <property type="entry name" value="G/b/e-P-prot_chorismate_mutase"/>
</dbReference>
<feature type="domain" description="Chorismate mutase" evidence="3">
    <location>
        <begin position="1"/>
        <end position="87"/>
    </location>
</feature>
<dbReference type="GO" id="GO:0009094">
    <property type="term" value="P:L-phenylalanine biosynthetic process"/>
    <property type="evidence" value="ECO:0007669"/>
    <property type="project" value="InterPro"/>
</dbReference>
<dbReference type="AlphaFoldDB" id="A0A1G7QX05"/>
<gene>
    <name evidence="4" type="ORF">SAMN05444167_4036</name>
</gene>
<name>A0A1G7QX05_9BACT</name>
<accession>A0A1G7QX05</accession>
<sequence>MEIADWRQKIDGIDEQIVKLLCERAAAAAAIGELKSQSGSNIYEPEREQAVLAHVAAANTGEIPQEELTDIYERIMDVMRGLQRKPKA</sequence>
<dbReference type="InterPro" id="IPR051331">
    <property type="entry name" value="Chorismate_mutase-related"/>
</dbReference>
<reference evidence="4 5" key="1">
    <citation type="submission" date="2016-10" db="EMBL/GenBank/DDBJ databases">
        <authorList>
            <person name="de Groot N.N."/>
        </authorList>
    </citation>
    <scope>NUCLEOTIDE SEQUENCE [LARGE SCALE GENOMIC DNA]</scope>
    <source>
        <strain evidence="4 5">GAS232</strain>
    </source>
</reference>
<dbReference type="NCBIfam" id="TIGR01807">
    <property type="entry name" value="CM_P2"/>
    <property type="match status" value="1"/>
</dbReference>
<dbReference type="EC" id="5.4.99.5" evidence="1"/>
<dbReference type="PROSITE" id="PS51168">
    <property type="entry name" value="CHORISMATE_MUT_2"/>
    <property type="match status" value="1"/>
</dbReference>
<dbReference type="EMBL" id="LT629690">
    <property type="protein sequence ID" value="SDG03058.1"/>
    <property type="molecule type" value="Genomic_DNA"/>
</dbReference>
<dbReference type="InterPro" id="IPR036263">
    <property type="entry name" value="Chorismate_II_sf"/>
</dbReference>
<dbReference type="PANTHER" id="PTHR38041:SF1">
    <property type="entry name" value="CHORISMATE MUTASE"/>
    <property type="match status" value="1"/>
</dbReference>
<dbReference type="SMART" id="SM00830">
    <property type="entry name" value="CM_2"/>
    <property type="match status" value="1"/>
</dbReference>
<dbReference type="Proteomes" id="UP000182427">
    <property type="component" value="Chromosome I"/>
</dbReference>
<dbReference type="GO" id="GO:0005737">
    <property type="term" value="C:cytoplasm"/>
    <property type="evidence" value="ECO:0007669"/>
    <property type="project" value="InterPro"/>
</dbReference>
<evidence type="ECO:0000259" key="3">
    <source>
        <dbReference type="PROSITE" id="PS51168"/>
    </source>
</evidence>
<proteinExistence type="predicted"/>
<organism evidence="4 5">
    <name type="scientific">Terriglobus roseus</name>
    <dbReference type="NCBI Taxonomy" id="392734"/>
    <lineage>
        <taxon>Bacteria</taxon>
        <taxon>Pseudomonadati</taxon>
        <taxon>Acidobacteriota</taxon>
        <taxon>Terriglobia</taxon>
        <taxon>Terriglobales</taxon>
        <taxon>Acidobacteriaceae</taxon>
        <taxon>Terriglobus</taxon>
    </lineage>
</organism>
<dbReference type="PANTHER" id="PTHR38041">
    <property type="entry name" value="CHORISMATE MUTASE"/>
    <property type="match status" value="1"/>
</dbReference>
<dbReference type="GO" id="GO:0009697">
    <property type="term" value="P:salicylic acid biosynthetic process"/>
    <property type="evidence" value="ECO:0007669"/>
    <property type="project" value="TreeGrafter"/>
</dbReference>